<evidence type="ECO:0000256" key="1">
    <source>
        <dbReference type="SAM" id="Phobius"/>
    </source>
</evidence>
<organism evidence="2 5">
    <name type="scientific">Legionella qingyii</name>
    <dbReference type="NCBI Taxonomy" id="2184757"/>
    <lineage>
        <taxon>Bacteria</taxon>
        <taxon>Pseudomonadati</taxon>
        <taxon>Pseudomonadota</taxon>
        <taxon>Gammaproteobacteria</taxon>
        <taxon>Legionellales</taxon>
        <taxon>Legionellaceae</taxon>
        <taxon>Legionella</taxon>
    </lineage>
</organism>
<feature type="transmembrane region" description="Helical" evidence="1">
    <location>
        <begin position="32"/>
        <end position="52"/>
    </location>
</feature>
<keyword evidence="1" id="KW-0812">Transmembrane</keyword>
<reference evidence="4 6" key="2">
    <citation type="submission" date="2018-12" db="EMBL/GenBank/DDBJ databases">
        <title>Legionella sp,whole genome shotgun sequence.</title>
        <authorList>
            <person name="Wu H."/>
        </authorList>
    </citation>
    <scope>NUCLEOTIDE SEQUENCE [LARGE SCALE GENOMIC DNA]</scope>
    <source>
        <strain evidence="6">km489</strain>
        <strain evidence="4">Km489</strain>
    </source>
</reference>
<keyword evidence="6" id="KW-1185">Reference proteome</keyword>
<dbReference type="AlphaFoldDB" id="A0A317TYB7"/>
<dbReference type="Proteomes" id="UP000287374">
    <property type="component" value="Unassembled WGS sequence"/>
</dbReference>
<keyword evidence="1" id="KW-0472">Membrane</keyword>
<dbReference type="Proteomes" id="UP000247152">
    <property type="component" value="Unassembled WGS sequence"/>
</dbReference>
<evidence type="ECO:0000313" key="5">
    <source>
        <dbReference type="Proteomes" id="UP000247152"/>
    </source>
</evidence>
<dbReference type="EMBL" id="QHJG01000048">
    <property type="protein sequence ID" value="PWY54018.1"/>
    <property type="molecule type" value="Genomic_DNA"/>
</dbReference>
<evidence type="ECO:0000313" key="2">
    <source>
        <dbReference type="EMBL" id="PWY54018.1"/>
    </source>
</evidence>
<evidence type="ECO:0000313" key="4">
    <source>
        <dbReference type="EMBL" id="RUR19886.1"/>
    </source>
</evidence>
<proteinExistence type="predicted"/>
<evidence type="ECO:0000313" key="3">
    <source>
        <dbReference type="EMBL" id="PWY54078.1"/>
    </source>
</evidence>
<protein>
    <submittedName>
        <fullName evidence="2">Uncharacterized protein</fullName>
    </submittedName>
</protein>
<dbReference type="EMBL" id="RZGX01000026">
    <property type="protein sequence ID" value="RUR19886.1"/>
    <property type="molecule type" value="Genomic_DNA"/>
</dbReference>
<name>A0A317TYB7_9GAMM</name>
<dbReference type="EMBL" id="QHJG01000046">
    <property type="protein sequence ID" value="PWY54078.1"/>
    <property type="molecule type" value="Genomic_DNA"/>
</dbReference>
<dbReference type="RefSeq" id="WP_110144049.1">
    <property type="nucleotide sequence ID" value="NZ_QHJG01000046.1"/>
</dbReference>
<reference evidence="2 5" key="1">
    <citation type="submission" date="2018-05" db="EMBL/GenBank/DDBJ databases">
        <title>Legionella qingyii sp.nov., whole genome shotgun sequence.</title>
        <authorList>
            <person name="Wu H."/>
            <person name="Zhu Q."/>
            <person name="Hu C."/>
        </authorList>
    </citation>
    <scope>NUCLEOTIDE SEQUENCE [LARGE SCALE GENOMIC DNA]</scope>
    <source>
        <strain evidence="2 5">HEB18</strain>
    </source>
</reference>
<evidence type="ECO:0000313" key="6">
    <source>
        <dbReference type="Proteomes" id="UP000287374"/>
    </source>
</evidence>
<accession>A0A317TYB7</accession>
<feature type="transmembrane region" description="Helical" evidence="1">
    <location>
        <begin position="93"/>
        <end position="111"/>
    </location>
</feature>
<sequence>MRIESYIRKGFLFGKSVGGKFLRKIFGSPGEYLGIFFGGSIGLFSGLVVAFIDLLKRSIEKVADLLNDYSNYIGSNPFFWIGWDSPDDYFTKGLNIIYGTIGLLMALPLFIITKPLDYLFDLKDTTSQATLFLTCGVSFFIAVPLIIFSYPIKFLSEGFVTIYEWCHKEFIHLAADSYKNQLSENMSYRELMKSMESQDIDKPEYKEKSGKPKKLARTLCSLYQDDVYRQTINADAELRIYVKTIVKSYYLKHHGMFPKDKKDDQSKGQELIENSIPVMTTEVR</sequence>
<feature type="transmembrane region" description="Helical" evidence="1">
    <location>
        <begin position="131"/>
        <end position="150"/>
    </location>
</feature>
<comment type="caution">
    <text evidence="2">The sequence shown here is derived from an EMBL/GenBank/DDBJ whole genome shotgun (WGS) entry which is preliminary data.</text>
</comment>
<keyword evidence="1" id="KW-1133">Transmembrane helix</keyword>
<gene>
    <name evidence="3" type="ORF">DGG96_18945</name>
    <name evidence="2" type="ORF">DGG96_19135</name>
    <name evidence="4" type="ORF">ELY20_15310</name>
</gene>